<dbReference type="AlphaFoldDB" id="A0A3R7A657"/>
<reference evidence="1 2" key="1">
    <citation type="submission" date="2018-08" db="EMBL/GenBank/DDBJ databases">
        <title>Aphanomyces genome sequencing and annotation.</title>
        <authorList>
            <person name="Minardi D."/>
            <person name="Oidtmann B."/>
            <person name="Van Der Giezen M."/>
            <person name="Studholme D.J."/>
        </authorList>
    </citation>
    <scope>NUCLEOTIDE SEQUENCE [LARGE SCALE GENOMIC DNA]</scope>
    <source>
        <strain evidence="1 2">NJM0002</strain>
    </source>
</reference>
<keyword evidence="2" id="KW-1185">Reference proteome</keyword>
<accession>A0A3R7A657</accession>
<gene>
    <name evidence="1" type="ORF">DYB32_006929</name>
</gene>
<evidence type="ECO:0000313" key="2">
    <source>
        <dbReference type="Proteomes" id="UP000285060"/>
    </source>
</evidence>
<protein>
    <submittedName>
        <fullName evidence="1">Uncharacterized protein</fullName>
    </submittedName>
</protein>
<dbReference type="EMBL" id="QUSY01000816">
    <property type="protein sequence ID" value="RHY27222.1"/>
    <property type="molecule type" value="Genomic_DNA"/>
</dbReference>
<name>A0A3R7A657_9STRA</name>
<comment type="caution">
    <text evidence="1">The sequence shown here is derived from an EMBL/GenBank/DDBJ whole genome shotgun (WGS) entry which is preliminary data.</text>
</comment>
<dbReference type="VEuPathDB" id="FungiDB:H310_02212"/>
<evidence type="ECO:0000313" key="1">
    <source>
        <dbReference type="EMBL" id="RHY27222.1"/>
    </source>
</evidence>
<proteinExistence type="predicted"/>
<dbReference type="Proteomes" id="UP000285060">
    <property type="component" value="Unassembled WGS sequence"/>
</dbReference>
<organism evidence="1 2">
    <name type="scientific">Aphanomyces invadans</name>
    <dbReference type="NCBI Taxonomy" id="157072"/>
    <lineage>
        <taxon>Eukaryota</taxon>
        <taxon>Sar</taxon>
        <taxon>Stramenopiles</taxon>
        <taxon>Oomycota</taxon>
        <taxon>Saprolegniomycetes</taxon>
        <taxon>Saprolegniales</taxon>
        <taxon>Verrucalvaceae</taxon>
        <taxon>Aphanomyces</taxon>
    </lineage>
</organism>
<sequence length="353" mass="39721">MEFQTLASLVRSLKEESCRHLQLETETQTEMEYLNAQVTSTRKGLGKIAELLNDDLTAMRTELQHEMQALQVDCINRVEELTAAVERLTFRFTHHIRGASICTPHPRLLCQNNVDTDCQALGDEVDRLKDSLHQTNAHLYRTDADMTDKHNHVSCRLAAMDQVAATVEALCKEHLAAIADVNARMTQHSAWTEARIQAEFSDRRWDAADATRIRHDTLVHSVIHDLVALRDQVGDMSVLRQTLQRHMDGTSKEAQHVRHHSLESKNLDRLSVCCRGQGMRLYHALESRVSNLSAALDTCRTQHQNAHDTLETTTSMRLDALAETLELAVHTVVASTTSTAPPTTTRPFTVNVP</sequence>